<dbReference type="AlphaFoldDB" id="A0A5J9VMK7"/>
<gene>
    <name evidence="3" type="ORF">EJB05_10705</name>
</gene>
<evidence type="ECO:0000259" key="2">
    <source>
        <dbReference type="Pfam" id="PF24523"/>
    </source>
</evidence>
<sequence length="441" mass="48884">MRSYLPLDMVLEIAARSDPATLVRCAATCRAARRRVAGDPAFRRRLRLRHADRFVPSLLRGHLIATGVCQGEPQFVDTTTAEATPRPLAAGGDLEGFLPRAAADGGGTADDDSGRRRRHYEHVASRDGLVLVRGSNLRPPYDADLWVCDPSARRSQALPAEPKFHGVAVPSCYAKIERNWEPYVLLVGDGGGESGGAAADDDDGVGRPFQVLKTNLAVSPNRRFLQIHVFSSETGEWGPYTEIRTPHLYGSRLLRGGGKPLVVDGAVHWLCLTDKASYNLKLNVTDTAKVTITALPATFPRPSTHPKKQSIDDCIYYLLVTTSPSPCGSLMVLVTDRTKISAWSQEKQTGKWRQKAQDVVKNNDIPLETRRHCSTFDVRVCWFAERSGVVLVYLFGYGFFWLDLRSMKITRQFKYQAVCPANSHPYEMHLSSWVPTFSATI</sequence>
<dbReference type="InterPro" id="IPR036047">
    <property type="entry name" value="F-box-like_dom_sf"/>
</dbReference>
<feature type="transmembrane region" description="Helical" evidence="1">
    <location>
        <begin position="382"/>
        <end position="402"/>
    </location>
</feature>
<comment type="caution">
    <text evidence="3">The sequence shown here is derived from an EMBL/GenBank/DDBJ whole genome shotgun (WGS) entry which is preliminary data.</text>
</comment>
<evidence type="ECO:0000256" key="1">
    <source>
        <dbReference type="SAM" id="Phobius"/>
    </source>
</evidence>
<proteinExistence type="predicted"/>
<dbReference type="Pfam" id="PF24523">
    <property type="entry name" value="DUF7595"/>
    <property type="match status" value="1"/>
</dbReference>
<evidence type="ECO:0000313" key="3">
    <source>
        <dbReference type="EMBL" id="TVU37393.1"/>
    </source>
</evidence>
<dbReference type="SUPFAM" id="SSF81383">
    <property type="entry name" value="F-box domain"/>
    <property type="match status" value="1"/>
</dbReference>
<feature type="non-terminal residue" evidence="3">
    <location>
        <position position="1"/>
    </location>
</feature>
<evidence type="ECO:0000313" key="4">
    <source>
        <dbReference type="Proteomes" id="UP000324897"/>
    </source>
</evidence>
<organism evidence="3 4">
    <name type="scientific">Eragrostis curvula</name>
    <name type="common">weeping love grass</name>
    <dbReference type="NCBI Taxonomy" id="38414"/>
    <lineage>
        <taxon>Eukaryota</taxon>
        <taxon>Viridiplantae</taxon>
        <taxon>Streptophyta</taxon>
        <taxon>Embryophyta</taxon>
        <taxon>Tracheophyta</taxon>
        <taxon>Spermatophyta</taxon>
        <taxon>Magnoliopsida</taxon>
        <taxon>Liliopsida</taxon>
        <taxon>Poales</taxon>
        <taxon>Poaceae</taxon>
        <taxon>PACMAD clade</taxon>
        <taxon>Chloridoideae</taxon>
        <taxon>Eragrostideae</taxon>
        <taxon>Eragrostidinae</taxon>
        <taxon>Eragrostis</taxon>
    </lineage>
</organism>
<reference evidence="3 4" key="1">
    <citation type="journal article" date="2019" name="Sci. Rep.">
        <title>A high-quality genome of Eragrostis curvula grass provides insights into Poaceae evolution and supports new strategies to enhance forage quality.</title>
        <authorList>
            <person name="Carballo J."/>
            <person name="Santos B.A.C.M."/>
            <person name="Zappacosta D."/>
            <person name="Garbus I."/>
            <person name="Selva J.P."/>
            <person name="Gallo C.A."/>
            <person name="Diaz A."/>
            <person name="Albertini E."/>
            <person name="Caccamo M."/>
            <person name="Echenique V."/>
        </authorList>
    </citation>
    <scope>NUCLEOTIDE SEQUENCE [LARGE SCALE GENOMIC DNA]</scope>
    <source>
        <strain evidence="4">cv. Victoria</strain>
        <tissue evidence="3">Leaf</tissue>
    </source>
</reference>
<feature type="domain" description="DUF7595" evidence="2">
    <location>
        <begin position="120"/>
        <end position="410"/>
    </location>
</feature>
<dbReference type="OrthoDB" id="620691at2759"/>
<keyword evidence="1" id="KW-1133">Transmembrane helix</keyword>
<dbReference type="EMBL" id="RWGY01000007">
    <property type="protein sequence ID" value="TVU37393.1"/>
    <property type="molecule type" value="Genomic_DNA"/>
</dbReference>
<dbReference type="Proteomes" id="UP000324897">
    <property type="component" value="Chromosome 4"/>
</dbReference>
<accession>A0A5J9VMK7</accession>
<dbReference type="PANTHER" id="PTHR35828:SF23">
    <property type="entry name" value="F-BOX DOMAIN-CONTAINING PROTEIN"/>
    <property type="match status" value="1"/>
</dbReference>
<dbReference type="PANTHER" id="PTHR35828">
    <property type="entry name" value="OS08G0203800 PROTEIN-RELATED"/>
    <property type="match status" value="1"/>
</dbReference>
<protein>
    <recommendedName>
        <fullName evidence="2">DUF7595 domain-containing protein</fullName>
    </recommendedName>
</protein>
<name>A0A5J9VMK7_9POAL</name>
<keyword evidence="4" id="KW-1185">Reference proteome</keyword>
<dbReference type="Gramene" id="TVU37393">
    <property type="protein sequence ID" value="TVU37393"/>
    <property type="gene ID" value="EJB05_10705"/>
</dbReference>
<keyword evidence="1" id="KW-0812">Transmembrane</keyword>
<dbReference type="InterPro" id="IPR056016">
    <property type="entry name" value="DUF7595"/>
</dbReference>
<keyword evidence="1" id="KW-0472">Membrane</keyword>